<name>A0A552UIS2_9SPHN</name>
<dbReference type="OrthoDB" id="5293590at2"/>
<protein>
    <submittedName>
        <fullName evidence="3">Glutathione S-transferase</fullName>
    </submittedName>
</protein>
<dbReference type="SFLD" id="SFLDS00019">
    <property type="entry name" value="Glutathione_Transferase_(cytos"/>
    <property type="match status" value="1"/>
</dbReference>
<dbReference type="SUPFAM" id="SSF47616">
    <property type="entry name" value="GST C-terminal domain-like"/>
    <property type="match status" value="1"/>
</dbReference>
<reference evidence="3 4" key="1">
    <citation type="submission" date="2019-07" db="EMBL/GenBank/DDBJ databases">
        <title>Novel species isolated from glacier.</title>
        <authorList>
            <person name="Liu Q."/>
            <person name="Xin Y.-H."/>
        </authorList>
    </citation>
    <scope>NUCLEOTIDE SEQUENCE [LARGE SCALE GENOMIC DNA]</scope>
    <source>
        <strain evidence="3 4">LB1R16</strain>
    </source>
</reference>
<comment type="caution">
    <text evidence="3">The sequence shown here is derived from an EMBL/GenBank/DDBJ whole genome shotgun (WGS) entry which is preliminary data.</text>
</comment>
<dbReference type="PROSITE" id="PS50404">
    <property type="entry name" value="GST_NTER"/>
    <property type="match status" value="1"/>
</dbReference>
<dbReference type="AlphaFoldDB" id="A0A552UIS2"/>
<keyword evidence="4" id="KW-1185">Reference proteome</keyword>
<dbReference type="SFLD" id="SFLDG00358">
    <property type="entry name" value="Main_(cytGST)"/>
    <property type="match status" value="1"/>
</dbReference>
<gene>
    <name evidence="3" type="ORF">FMM06_08450</name>
</gene>
<dbReference type="InterPro" id="IPR036249">
    <property type="entry name" value="Thioredoxin-like_sf"/>
</dbReference>
<feature type="domain" description="GST N-terminal" evidence="1">
    <location>
        <begin position="1"/>
        <end position="81"/>
    </location>
</feature>
<dbReference type="RefSeq" id="WP_144236815.1">
    <property type="nucleotide sequence ID" value="NZ_VJWA01000001.1"/>
</dbReference>
<dbReference type="Gene3D" id="1.20.1050.10">
    <property type="match status" value="1"/>
</dbReference>
<dbReference type="CDD" id="cd03051">
    <property type="entry name" value="GST_N_GTT2_like"/>
    <property type="match status" value="1"/>
</dbReference>
<dbReference type="PROSITE" id="PS50405">
    <property type="entry name" value="GST_CTER"/>
    <property type="match status" value="1"/>
</dbReference>
<organism evidence="3 4">
    <name type="scientific">Glacieibacterium frigidum</name>
    <dbReference type="NCBI Taxonomy" id="2593303"/>
    <lineage>
        <taxon>Bacteria</taxon>
        <taxon>Pseudomonadati</taxon>
        <taxon>Pseudomonadota</taxon>
        <taxon>Alphaproteobacteria</taxon>
        <taxon>Sphingomonadales</taxon>
        <taxon>Sphingosinicellaceae</taxon>
        <taxon>Glacieibacterium</taxon>
    </lineage>
</organism>
<dbReference type="PANTHER" id="PTHR44051">
    <property type="entry name" value="GLUTATHIONE S-TRANSFERASE-RELATED"/>
    <property type="match status" value="1"/>
</dbReference>
<dbReference type="InterPro" id="IPR036282">
    <property type="entry name" value="Glutathione-S-Trfase_C_sf"/>
</dbReference>
<dbReference type="InterPro" id="IPR034345">
    <property type="entry name" value="Gtt2-like_N"/>
</dbReference>
<evidence type="ECO:0000313" key="4">
    <source>
        <dbReference type="Proteomes" id="UP000317894"/>
    </source>
</evidence>
<dbReference type="InterPro" id="IPR004045">
    <property type="entry name" value="Glutathione_S-Trfase_N"/>
</dbReference>
<dbReference type="Proteomes" id="UP000317894">
    <property type="component" value="Unassembled WGS sequence"/>
</dbReference>
<evidence type="ECO:0000313" key="3">
    <source>
        <dbReference type="EMBL" id="TRW18122.1"/>
    </source>
</evidence>
<dbReference type="EMBL" id="VJWA01000001">
    <property type="protein sequence ID" value="TRW18122.1"/>
    <property type="molecule type" value="Genomic_DNA"/>
</dbReference>
<keyword evidence="3" id="KW-0808">Transferase</keyword>
<feature type="domain" description="GST C-terminal" evidence="2">
    <location>
        <begin position="86"/>
        <end position="210"/>
    </location>
</feature>
<evidence type="ECO:0000259" key="2">
    <source>
        <dbReference type="PROSITE" id="PS50405"/>
    </source>
</evidence>
<dbReference type="Pfam" id="PF13409">
    <property type="entry name" value="GST_N_2"/>
    <property type="match status" value="1"/>
</dbReference>
<dbReference type="Gene3D" id="3.40.30.10">
    <property type="entry name" value="Glutaredoxin"/>
    <property type="match status" value="1"/>
</dbReference>
<dbReference type="SUPFAM" id="SSF52833">
    <property type="entry name" value="Thioredoxin-like"/>
    <property type="match status" value="1"/>
</dbReference>
<dbReference type="InterPro" id="IPR040079">
    <property type="entry name" value="Glutathione_S-Trfase"/>
</dbReference>
<dbReference type="InterPro" id="IPR010987">
    <property type="entry name" value="Glutathione-S-Trfase_C-like"/>
</dbReference>
<proteinExistence type="predicted"/>
<dbReference type="GO" id="GO:0016740">
    <property type="term" value="F:transferase activity"/>
    <property type="evidence" value="ECO:0007669"/>
    <property type="project" value="UniProtKB-KW"/>
</dbReference>
<evidence type="ECO:0000259" key="1">
    <source>
        <dbReference type="PROSITE" id="PS50404"/>
    </source>
</evidence>
<accession>A0A552UIS2</accession>
<dbReference type="PANTHER" id="PTHR44051:SF8">
    <property type="entry name" value="GLUTATHIONE S-TRANSFERASE GSTA"/>
    <property type="match status" value="1"/>
</dbReference>
<sequence length="210" mass="22905">MKLYDMGLAPNPRRVRIFLAEKGIEVEREEVDIPGGANLSDAYRAINPRCVVPTLVLDDGSIIDESIAICRYFEAMHPSPPLFGTTPIEQAMIESWQRQCEFDGLFAVAGVFRNRSPNFAGRSMPGAAPSLPQSAELAERGALLTAHFLERLEARLAASPFVGGEAYSVADITAMVVVDFAKWVRIRLPETHAATLSWYAGVSARPSAKA</sequence>